<dbReference type="InterPro" id="IPR052710">
    <property type="entry name" value="CAAX_protease"/>
</dbReference>
<organism evidence="3 4">
    <name type="scientific">Paenibacillus taichungensis</name>
    <dbReference type="NCBI Taxonomy" id="484184"/>
    <lineage>
        <taxon>Bacteria</taxon>
        <taxon>Bacillati</taxon>
        <taxon>Bacillota</taxon>
        <taxon>Bacilli</taxon>
        <taxon>Bacillales</taxon>
        <taxon>Paenibacillaceae</taxon>
        <taxon>Paenibacillus</taxon>
    </lineage>
</organism>
<dbReference type="PANTHER" id="PTHR36435:SF1">
    <property type="entry name" value="CAAX AMINO TERMINAL PROTEASE FAMILY PROTEIN"/>
    <property type="match status" value="1"/>
</dbReference>
<keyword evidence="1" id="KW-1133">Transmembrane helix</keyword>
<dbReference type="GO" id="GO:0004175">
    <property type="term" value="F:endopeptidase activity"/>
    <property type="evidence" value="ECO:0007669"/>
    <property type="project" value="UniProtKB-ARBA"/>
</dbReference>
<dbReference type="PANTHER" id="PTHR36435">
    <property type="entry name" value="SLR1288 PROTEIN"/>
    <property type="match status" value="1"/>
</dbReference>
<evidence type="ECO:0000256" key="1">
    <source>
        <dbReference type="SAM" id="Phobius"/>
    </source>
</evidence>
<evidence type="ECO:0000313" key="4">
    <source>
        <dbReference type="Proteomes" id="UP000250642"/>
    </source>
</evidence>
<dbReference type="RefSeq" id="WP_113056389.1">
    <property type="nucleotide sequence ID" value="NZ_CP175536.1"/>
</dbReference>
<feature type="transmembrane region" description="Helical" evidence="1">
    <location>
        <begin position="159"/>
        <end position="178"/>
    </location>
</feature>
<protein>
    <recommendedName>
        <fullName evidence="2">CAAX prenyl protease 2/Lysostaphin resistance protein A-like domain-containing protein</fullName>
    </recommendedName>
</protein>
<proteinExistence type="predicted"/>
<dbReference type="InterPro" id="IPR003675">
    <property type="entry name" value="Rce1/LyrA-like_dom"/>
</dbReference>
<evidence type="ECO:0000313" key="3">
    <source>
        <dbReference type="EMBL" id="RAW09629.1"/>
    </source>
</evidence>
<comment type="caution">
    <text evidence="3">The sequence shown here is derived from an EMBL/GenBank/DDBJ whole genome shotgun (WGS) entry which is preliminary data.</text>
</comment>
<feature type="transmembrane region" description="Helical" evidence="1">
    <location>
        <begin position="55"/>
        <end position="75"/>
    </location>
</feature>
<feature type="transmembrane region" description="Helical" evidence="1">
    <location>
        <begin position="96"/>
        <end position="113"/>
    </location>
</feature>
<name>A0A329QD09_9BACL</name>
<dbReference type="EMBL" id="QEVW01000035">
    <property type="protein sequence ID" value="RAW09629.1"/>
    <property type="molecule type" value="Genomic_DNA"/>
</dbReference>
<feature type="transmembrane region" description="Helical" evidence="1">
    <location>
        <begin position="184"/>
        <end position="202"/>
    </location>
</feature>
<keyword evidence="1" id="KW-0472">Membrane</keyword>
<keyword evidence="1" id="KW-0812">Transmembrane</keyword>
<gene>
    <name evidence="3" type="ORF">DC345_30785</name>
</gene>
<dbReference type="Pfam" id="PF02517">
    <property type="entry name" value="Rce1-like"/>
    <property type="match status" value="1"/>
</dbReference>
<sequence>MMTKPTAKEQYKILLRASLTLSSFLLIGLVFIGIFKWGEMLSFIASLFIPNEISILSTVLIGLISSLFITTIVLITFIKTRTELPKTEGSDMIKKIMIRPSGIAVSAIGGGVFEEFFFRGVLIGLFIGYSIIVDWLVILISTFLFWAIHVPQYKGATGILTGVFVNGLIFALLFYFTGSLIPPMLAHGIYNISIGIILANKYKNDL</sequence>
<accession>A0A329QD09</accession>
<feature type="transmembrane region" description="Helical" evidence="1">
    <location>
        <begin position="125"/>
        <end position="147"/>
    </location>
</feature>
<dbReference type="GO" id="GO:0080120">
    <property type="term" value="P:CAAX-box protein maturation"/>
    <property type="evidence" value="ECO:0007669"/>
    <property type="project" value="UniProtKB-ARBA"/>
</dbReference>
<evidence type="ECO:0000259" key="2">
    <source>
        <dbReference type="Pfam" id="PF02517"/>
    </source>
</evidence>
<feature type="domain" description="CAAX prenyl protease 2/Lysostaphin resistance protein A-like" evidence="2">
    <location>
        <begin position="103"/>
        <end position="192"/>
    </location>
</feature>
<reference evidence="3 4" key="1">
    <citation type="submission" date="2018-04" db="EMBL/GenBank/DDBJ databases">
        <title>Paenibacillus taichungensis Genome sequencing and assembly.</title>
        <authorList>
            <person name="Xu J."/>
            <person name="Rensing C."/>
            <person name="Mazhar H.S."/>
        </authorList>
    </citation>
    <scope>NUCLEOTIDE SEQUENCE [LARGE SCALE GENOMIC DNA]</scope>
    <source>
        <strain evidence="3 4">NC1</strain>
    </source>
</reference>
<dbReference type="AlphaFoldDB" id="A0A329QD09"/>
<feature type="transmembrane region" description="Helical" evidence="1">
    <location>
        <begin position="13"/>
        <end position="35"/>
    </location>
</feature>
<dbReference type="Proteomes" id="UP000250642">
    <property type="component" value="Unassembled WGS sequence"/>
</dbReference>